<feature type="region of interest" description="Disordered" evidence="1">
    <location>
        <begin position="1272"/>
        <end position="1296"/>
    </location>
</feature>
<sequence>MEPMASGDRLFRIQRAFALPAEALNTRIAAMAVHTLERKQLLALAVVSSATDTADANHLVIRSVEEDRQVRFWRFPIAVSHAKQQQRRSEPLVDLCFSPEGTWLACLSSRKNRLHLVPVDKLVTQHRRTQLELMYQPTHNREWMSVRPSVMTAQMASYLRATNEAGGLNGSRYRSRVAGDDEQMSTLEFAIGMGDVSCCRWWRSMNGTNYLLVGGTENIISMVNVEDNAEECRCELQNAGTIQSIDLVHEKFRKEKRTSMLVRTLATDGMTKYYRVVLEKKTLQPMPTPASTETTTNQTSNVFIPRSMRSAANTYVTKTFPEHFIEDMDFRPQRVKKNTPNVRLCAINGVLSRESSLALYDPASHRVSIFSNFQWNLKGQYRVPDVFHRETNDEPKEQEGEHDVELSYCSSDLMLLQGTSPSGETVSTWVSLPSRQGADDRTDEAHVVHYLSLHDNERVERVLQTTARDSTRTTDAEVIYLLQTAHNVYECRPQWSRLALFRALRNQAITLRDALSIGYALGIDMASLCEVVADTLCADVASDSAVMADASLTQWIHDLFDVSRVVPSKAVASLTALQDGMPQAIAFAQRVLSQQPSEDQAMLLDADERPRVALQVVKLIFQFQTQHGFGLEATDVPTLRPRDVTTQTQLEEQEAWLLSFLETNHEFETHAMIELCLAHHHVEKAVFVAVQRNAVRFVLGRIVALGLTALVSQSLITSLLEAGHANELLAADHRVLLRTLPTTTQVEILLAHPTALLLHRDWLTRQLPELPTKLCLKLAAQSDPRQTETEASESALESVSDVASSEAMRVTKEEHVELFLTILLHLNSSSANDTSIPIEYTQPQLEALLREMAYSYRPPILLTRCVDYANWHAAATIHEAHGELVDAVECRLHAQHPPRSHRRRPRRGVTSHSGVSVASSASSSSFTGRRRRNSSKESLIHEDQEVDIDELEDVIEVIEEGEDDDDDSMDEENEEDAEKRRVLREDLIQLIKTWVVASQPHNITEHTRAAILARLLVKWFEYGLRHTELEVYLIDTKVFTHVAAPLARIFFHEIVETVGGRDAARTVWPKPSSSGSEAAPAAPVLGANAFDERDKQWLSRCHQLPFSGQFLFRVCMWFLTSSSTDTSTTRMLDVVKDNIDKNDLTRRVVRLAPHSAQAIGKSDPLETHVKAFTCHHVFPKRVFDEDVVPEFEKRLNTLPVPLFATKQLLLAEFKKPRIEAPCPVCTFNKLSALVFHDLSNQPPGSPPKKTARPRDADNIFYFLHRRSLAPSTSRQSHFAAHRPTARHEPWEWTGAP</sequence>
<dbReference type="InterPro" id="IPR036322">
    <property type="entry name" value="WD40_repeat_dom_sf"/>
</dbReference>
<dbReference type="OrthoDB" id="69403at2759"/>
<organism evidence="2 3">
    <name type="scientific">Pythium oligandrum</name>
    <name type="common">Mycoparasitic fungus</name>
    <dbReference type="NCBI Taxonomy" id="41045"/>
    <lineage>
        <taxon>Eukaryota</taxon>
        <taxon>Sar</taxon>
        <taxon>Stramenopiles</taxon>
        <taxon>Oomycota</taxon>
        <taxon>Peronosporomycetes</taxon>
        <taxon>Pythiales</taxon>
        <taxon>Pythiaceae</taxon>
        <taxon>Pythium</taxon>
    </lineage>
</organism>
<proteinExistence type="predicted"/>
<name>A0A8K1CJ54_PYTOL</name>
<protein>
    <submittedName>
        <fullName evidence="2">Uncharacterized protein</fullName>
    </submittedName>
</protein>
<dbReference type="Proteomes" id="UP000794436">
    <property type="component" value="Unassembled WGS sequence"/>
</dbReference>
<evidence type="ECO:0000313" key="3">
    <source>
        <dbReference type="Proteomes" id="UP000794436"/>
    </source>
</evidence>
<reference evidence="2" key="1">
    <citation type="submission" date="2019-03" db="EMBL/GenBank/DDBJ databases">
        <title>Long read genome sequence of the mycoparasitic Pythium oligandrum ATCC 38472 isolated from sugarbeet rhizosphere.</title>
        <authorList>
            <person name="Gaulin E."/>
        </authorList>
    </citation>
    <scope>NUCLEOTIDE SEQUENCE</scope>
    <source>
        <strain evidence="2">ATCC 38472_TT</strain>
    </source>
</reference>
<feature type="compositionally biased region" description="Low complexity" evidence="1">
    <location>
        <begin position="910"/>
        <end position="927"/>
    </location>
</feature>
<feature type="compositionally biased region" description="Basic and acidic residues" evidence="1">
    <location>
        <begin position="934"/>
        <end position="943"/>
    </location>
</feature>
<keyword evidence="3" id="KW-1185">Reference proteome</keyword>
<feature type="region of interest" description="Disordered" evidence="1">
    <location>
        <begin position="959"/>
        <end position="979"/>
    </location>
</feature>
<evidence type="ECO:0000313" key="2">
    <source>
        <dbReference type="EMBL" id="TMW64195.1"/>
    </source>
</evidence>
<accession>A0A8K1CJ54</accession>
<gene>
    <name evidence="2" type="ORF">Poli38472_012817</name>
</gene>
<evidence type="ECO:0000256" key="1">
    <source>
        <dbReference type="SAM" id="MobiDB-lite"/>
    </source>
</evidence>
<dbReference type="SUPFAM" id="SSF50978">
    <property type="entry name" value="WD40 repeat-like"/>
    <property type="match status" value="1"/>
</dbReference>
<feature type="compositionally biased region" description="Acidic residues" evidence="1">
    <location>
        <begin position="959"/>
        <end position="976"/>
    </location>
</feature>
<feature type="compositionally biased region" description="Basic residues" evidence="1">
    <location>
        <begin position="895"/>
        <end position="909"/>
    </location>
</feature>
<comment type="caution">
    <text evidence="2">The sequence shown here is derived from an EMBL/GenBank/DDBJ whole genome shotgun (WGS) entry which is preliminary data.</text>
</comment>
<feature type="region of interest" description="Disordered" evidence="1">
    <location>
        <begin position="895"/>
        <end position="943"/>
    </location>
</feature>
<dbReference type="EMBL" id="SPLM01000040">
    <property type="protein sequence ID" value="TMW64195.1"/>
    <property type="molecule type" value="Genomic_DNA"/>
</dbReference>